<name>A0ABT6TD16_9BACL</name>
<dbReference type="RefSeq" id="WP_282907704.1">
    <property type="nucleotide sequence ID" value="NZ_JAGRPV010000001.1"/>
</dbReference>
<evidence type="ECO:0000313" key="3">
    <source>
        <dbReference type="Proteomes" id="UP001161691"/>
    </source>
</evidence>
<evidence type="ECO:0000313" key="2">
    <source>
        <dbReference type="EMBL" id="MDI4644717.1"/>
    </source>
</evidence>
<dbReference type="InterPro" id="IPR003325">
    <property type="entry name" value="TerD"/>
</dbReference>
<protein>
    <submittedName>
        <fullName evidence="2">TerD family protein</fullName>
    </submittedName>
</protein>
<proteinExistence type="predicted"/>
<accession>A0ABT6TD16</accession>
<dbReference type="Gene3D" id="2.60.60.30">
    <property type="entry name" value="sav2460 like domains"/>
    <property type="match status" value="1"/>
</dbReference>
<gene>
    <name evidence="2" type="ORF">KB449_07060</name>
</gene>
<dbReference type="Pfam" id="PF02342">
    <property type="entry name" value="TerD"/>
    <property type="match status" value="1"/>
</dbReference>
<reference evidence="2" key="1">
    <citation type="submission" date="2023-04" db="EMBL/GenBank/DDBJ databases">
        <title>Comparative genomic analysis of Cohnella hashimotonis sp. nov., isolated from the International Space Station.</title>
        <authorList>
            <person name="Venkateswaran K."/>
            <person name="Simpson A."/>
        </authorList>
    </citation>
    <scope>NUCLEOTIDE SEQUENCE</scope>
    <source>
        <strain evidence="2">F6_2S_P_1</strain>
    </source>
</reference>
<comment type="caution">
    <text evidence="2">The sequence shown here is derived from an EMBL/GenBank/DDBJ whole genome shotgun (WGS) entry which is preliminary data.</text>
</comment>
<keyword evidence="3" id="KW-1185">Reference proteome</keyword>
<organism evidence="2 3">
    <name type="scientific">Cohnella hashimotonis</name>
    <dbReference type="NCBI Taxonomy" id="2826895"/>
    <lineage>
        <taxon>Bacteria</taxon>
        <taxon>Bacillati</taxon>
        <taxon>Bacillota</taxon>
        <taxon>Bacilli</taxon>
        <taxon>Bacillales</taxon>
        <taxon>Paenibacillaceae</taxon>
        <taxon>Cohnella</taxon>
    </lineage>
</organism>
<evidence type="ECO:0000259" key="1">
    <source>
        <dbReference type="Pfam" id="PF02342"/>
    </source>
</evidence>
<dbReference type="PANTHER" id="PTHR32097">
    <property type="entry name" value="CAMP-BINDING PROTEIN 1-RELATED"/>
    <property type="match status" value="1"/>
</dbReference>
<sequence>MSISLVKGQKIDLTKGNPGLSKIIVGLGWDPAETEKKGLFGTKRSTPNIDCDASALMLDANGKLAKQTDLVCFHNKTSGDGSVVHSGDNLTGEGDGDDEQIFIDLARVPSNVDKILFVVNIYDCVNRKQDFGMIKAAYIRTLNQANGQELLRYNLSDNYAGKTALIVGEVYRNGGEWKFNAIGESGHAPHIDLLAKQYQ</sequence>
<dbReference type="EMBL" id="JAGRPV010000001">
    <property type="protein sequence ID" value="MDI4644717.1"/>
    <property type="molecule type" value="Genomic_DNA"/>
</dbReference>
<dbReference type="CDD" id="cd06974">
    <property type="entry name" value="TerD_like"/>
    <property type="match status" value="1"/>
</dbReference>
<dbReference type="PANTHER" id="PTHR32097:SF15">
    <property type="entry name" value="STRESS RESPONSE PROTEIN SCP2"/>
    <property type="match status" value="1"/>
</dbReference>
<feature type="domain" description="TerD" evidence="1">
    <location>
        <begin position="1"/>
        <end position="198"/>
    </location>
</feature>
<dbReference type="InterPro" id="IPR051324">
    <property type="entry name" value="Stress/Tellurium_Resist"/>
</dbReference>
<dbReference type="Proteomes" id="UP001161691">
    <property type="component" value="Unassembled WGS sequence"/>
</dbReference>